<keyword evidence="4 6" id="KW-0863">Zinc-finger</keyword>
<keyword evidence="3" id="KW-0677">Repeat</keyword>
<dbReference type="InterPro" id="IPR036236">
    <property type="entry name" value="Znf_C2H2_sf"/>
</dbReference>
<dbReference type="InterPro" id="IPR050758">
    <property type="entry name" value="Znf_C2H2-type"/>
</dbReference>
<keyword evidence="5" id="KW-0862">Zinc</keyword>
<dbReference type="Pfam" id="PF13465">
    <property type="entry name" value="zf-H2C2_2"/>
    <property type="match status" value="2"/>
</dbReference>
<evidence type="ECO:0000256" key="5">
    <source>
        <dbReference type="ARBA" id="ARBA00022833"/>
    </source>
</evidence>
<dbReference type="SUPFAM" id="SSF109640">
    <property type="entry name" value="KRAB domain (Kruppel-associated box)"/>
    <property type="match status" value="1"/>
</dbReference>
<comment type="caution">
    <text evidence="9">The sequence shown here is derived from an EMBL/GenBank/DDBJ whole genome shotgun (WGS) entry which is preliminary data.</text>
</comment>
<reference evidence="9 10" key="1">
    <citation type="submission" date="2024-08" db="EMBL/GenBank/DDBJ databases">
        <title>The draft genome of Apodemus speciosus.</title>
        <authorList>
            <person name="Nabeshima K."/>
            <person name="Suzuki S."/>
            <person name="Onuma M."/>
        </authorList>
    </citation>
    <scope>NUCLEOTIDE SEQUENCE [LARGE SCALE GENOMIC DNA]</scope>
    <source>
        <strain evidence="9">IB14-021</strain>
    </source>
</reference>
<evidence type="ECO:0000259" key="7">
    <source>
        <dbReference type="PROSITE" id="PS50157"/>
    </source>
</evidence>
<dbReference type="PANTHER" id="PTHR23234:SF10">
    <property type="entry name" value="RIKEN CDNA 6720489N17 GENE-RELATED"/>
    <property type="match status" value="1"/>
</dbReference>
<dbReference type="SMART" id="SM00349">
    <property type="entry name" value="KRAB"/>
    <property type="match status" value="1"/>
</dbReference>
<keyword evidence="10" id="KW-1185">Reference proteome</keyword>
<keyword evidence="2" id="KW-0479">Metal-binding</keyword>
<dbReference type="InterPro" id="IPR001909">
    <property type="entry name" value="KRAB"/>
</dbReference>
<dbReference type="InterPro" id="IPR036051">
    <property type="entry name" value="KRAB_dom_sf"/>
</dbReference>
<sequence length="149" mass="17665">MDAVTFDDVHVTFTEEEWDLLNPFQKSLYKDVMLETYLNLTAVGYIWEDHHIEEHCENSRRHERYVRSHIGEKPYECNQCGKVYANLSNLQRHKRIHTGEKPYECNQCCKAFSNHSTFQYHKRTHTGEKPYECNQCGKAFKNTQSSPKS</sequence>
<evidence type="ECO:0000313" key="9">
    <source>
        <dbReference type="EMBL" id="GAB1287359.1"/>
    </source>
</evidence>
<comment type="subcellular location">
    <subcellularLocation>
        <location evidence="1">Nucleus</location>
    </subcellularLocation>
</comment>
<dbReference type="InterPro" id="IPR013087">
    <property type="entry name" value="Znf_C2H2_type"/>
</dbReference>
<dbReference type="PROSITE" id="PS00028">
    <property type="entry name" value="ZINC_FINGER_C2H2_1"/>
    <property type="match status" value="2"/>
</dbReference>
<dbReference type="Gene3D" id="3.30.160.60">
    <property type="entry name" value="Classic Zinc Finger"/>
    <property type="match status" value="3"/>
</dbReference>
<evidence type="ECO:0000256" key="6">
    <source>
        <dbReference type="PROSITE-ProRule" id="PRU00042"/>
    </source>
</evidence>
<dbReference type="PROSITE" id="PS50157">
    <property type="entry name" value="ZINC_FINGER_C2H2_2"/>
    <property type="match status" value="2"/>
</dbReference>
<dbReference type="Pfam" id="PF01352">
    <property type="entry name" value="KRAB"/>
    <property type="match status" value="1"/>
</dbReference>
<feature type="domain" description="C2H2-type" evidence="7">
    <location>
        <begin position="75"/>
        <end position="102"/>
    </location>
</feature>
<proteinExistence type="predicted"/>
<gene>
    <name evidence="9" type="ORF">APTSU1_000258900</name>
</gene>
<dbReference type="SMART" id="SM00355">
    <property type="entry name" value="ZnF_C2H2"/>
    <property type="match status" value="2"/>
</dbReference>
<evidence type="ECO:0000259" key="8">
    <source>
        <dbReference type="PROSITE" id="PS50805"/>
    </source>
</evidence>
<dbReference type="PANTHER" id="PTHR23234">
    <property type="entry name" value="ZNF44 PROTEIN"/>
    <property type="match status" value="1"/>
</dbReference>
<evidence type="ECO:0000256" key="1">
    <source>
        <dbReference type="ARBA" id="ARBA00004123"/>
    </source>
</evidence>
<dbReference type="Proteomes" id="UP001623349">
    <property type="component" value="Unassembled WGS sequence"/>
</dbReference>
<evidence type="ECO:0000313" key="10">
    <source>
        <dbReference type="Proteomes" id="UP001623349"/>
    </source>
</evidence>
<name>A0ABQ0EJR9_APOSI</name>
<dbReference type="Gene3D" id="6.10.140.140">
    <property type="match status" value="1"/>
</dbReference>
<dbReference type="PROSITE" id="PS50805">
    <property type="entry name" value="KRAB"/>
    <property type="match status" value="1"/>
</dbReference>
<dbReference type="SUPFAM" id="SSF57667">
    <property type="entry name" value="beta-beta-alpha zinc fingers"/>
    <property type="match status" value="1"/>
</dbReference>
<feature type="domain" description="KRAB" evidence="8">
    <location>
        <begin position="4"/>
        <end position="87"/>
    </location>
</feature>
<feature type="domain" description="C2H2-type" evidence="7">
    <location>
        <begin position="103"/>
        <end position="130"/>
    </location>
</feature>
<accession>A0ABQ0EJR9</accession>
<dbReference type="EMBL" id="BAAFST010000002">
    <property type="protein sequence ID" value="GAB1287359.1"/>
    <property type="molecule type" value="Genomic_DNA"/>
</dbReference>
<dbReference type="CDD" id="cd07765">
    <property type="entry name" value="KRAB_A-box"/>
    <property type="match status" value="1"/>
</dbReference>
<protein>
    <submittedName>
        <fullName evidence="9">Zinc finger protein 825</fullName>
    </submittedName>
</protein>
<evidence type="ECO:0000256" key="2">
    <source>
        <dbReference type="ARBA" id="ARBA00022723"/>
    </source>
</evidence>
<evidence type="ECO:0000256" key="4">
    <source>
        <dbReference type="ARBA" id="ARBA00022771"/>
    </source>
</evidence>
<organism evidence="9 10">
    <name type="scientific">Apodemus speciosus</name>
    <name type="common">Large Japanese field mouse</name>
    <dbReference type="NCBI Taxonomy" id="105296"/>
    <lineage>
        <taxon>Eukaryota</taxon>
        <taxon>Metazoa</taxon>
        <taxon>Chordata</taxon>
        <taxon>Craniata</taxon>
        <taxon>Vertebrata</taxon>
        <taxon>Euteleostomi</taxon>
        <taxon>Mammalia</taxon>
        <taxon>Eutheria</taxon>
        <taxon>Euarchontoglires</taxon>
        <taxon>Glires</taxon>
        <taxon>Rodentia</taxon>
        <taxon>Myomorpha</taxon>
        <taxon>Muroidea</taxon>
        <taxon>Muridae</taxon>
        <taxon>Murinae</taxon>
        <taxon>Apodemus</taxon>
    </lineage>
</organism>
<evidence type="ECO:0000256" key="3">
    <source>
        <dbReference type="ARBA" id="ARBA00022737"/>
    </source>
</evidence>